<organism evidence="3">
    <name type="scientific">Serratia fonticola</name>
    <dbReference type="NCBI Taxonomy" id="47917"/>
    <lineage>
        <taxon>Bacteria</taxon>
        <taxon>Pseudomonadati</taxon>
        <taxon>Pseudomonadota</taxon>
        <taxon>Gammaproteobacteria</taxon>
        <taxon>Enterobacterales</taxon>
        <taxon>Yersiniaceae</taxon>
        <taxon>Serratia</taxon>
    </lineage>
</organism>
<dbReference type="PRINTS" id="PR00038">
    <property type="entry name" value="HTHLUXR"/>
</dbReference>
<sequence length="192" mass="22154">MLQMLNNVRMPEGNDSLEKSVAWPSTNRYFHEGVLGYCNSINTRPEQLGVVFIDFQLSNLLFFLEQDWLVCSLYSRIVLITDSYLLPLANYYKETFHQIDSVIHVTGASEDFFIQIEYVISGLRVSSVSQECFSSREICLLRTLARGVSVRGIADRLQLSPKTVYSMRQSLLEKMGLTKMNHIFMYTVKEVR</sequence>
<dbReference type="Pfam" id="PF00196">
    <property type="entry name" value="GerE"/>
    <property type="match status" value="1"/>
</dbReference>
<evidence type="ECO:0000256" key="1">
    <source>
        <dbReference type="ARBA" id="ARBA00023125"/>
    </source>
</evidence>
<dbReference type="InterPro" id="IPR000792">
    <property type="entry name" value="Tscrpt_reg_LuxR_C"/>
</dbReference>
<dbReference type="EMBL" id="VISQ01000001">
    <property type="protein sequence ID" value="TVZ68894.1"/>
    <property type="molecule type" value="Genomic_DNA"/>
</dbReference>
<gene>
    <name evidence="3" type="ORF">FHU10_1354</name>
</gene>
<dbReference type="SUPFAM" id="SSF46894">
    <property type="entry name" value="C-terminal effector domain of the bipartite response regulators"/>
    <property type="match status" value="1"/>
</dbReference>
<evidence type="ECO:0000259" key="2">
    <source>
        <dbReference type="PROSITE" id="PS50043"/>
    </source>
</evidence>
<reference evidence="3" key="1">
    <citation type="submission" date="2019-06" db="EMBL/GenBank/DDBJ databases">
        <authorList>
            <person name="Deangelis K."/>
            <person name="Huntemann M."/>
            <person name="Clum A."/>
            <person name="Pillay M."/>
            <person name="Palaniappan K."/>
            <person name="Varghese N."/>
            <person name="Mikhailova N."/>
            <person name="Stamatis D."/>
            <person name="Reddy T."/>
            <person name="Daum C."/>
            <person name="Shapiro N."/>
            <person name="Ivanova N."/>
            <person name="Kyrpides N."/>
            <person name="Woyke T."/>
        </authorList>
    </citation>
    <scope>NUCLEOTIDE SEQUENCE [LARGE SCALE GENOMIC DNA]</scope>
    <source>
        <strain evidence="3">128R</strain>
    </source>
</reference>
<evidence type="ECO:0000313" key="3">
    <source>
        <dbReference type="EMBL" id="TVZ68894.1"/>
    </source>
</evidence>
<dbReference type="GO" id="GO:0006355">
    <property type="term" value="P:regulation of DNA-templated transcription"/>
    <property type="evidence" value="ECO:0007669"/>
    <property type="project" value="InterPro"/>
</dbReference>
<keyword evidence="1" id="KW-0238">DNA-binding</keyword>
<dbReference type="SMART" id="SM00421">
    <property type="entry name" value="HTH_LUXR"/>
    <property type="match status" value="1"/>
</dbReference>
<dbReference type="InterPro" id="IPR016032">
    <property type="entry name" value="Sig_transdc_resp-reg_C-effctor"/>
</dbReference>
<dbReference type="Gene3D" id="1.10.10.10">
    <property type="entry name" value="Winged helix-like DNA-binding domain superfamily/Winged helix DNA-binding domain"/>
    <property type="match status" value="1"/>
</dbReference>
<dbReference type="AlphaFoldDB" id="A0A542BJ60"/>
<name>A0A542BJ60_SERFO</name>
<reference evidence="3" key="2">
    <citation type="submission" date="2019-08" db="EMBL/GenBank/DDBJ databases">
        <title>Investigation of anaerobic lignin degradation for improved lignocellulosic biofuels.</title>
        <authorList>
            <person name="Deangelis K.PhD."/>
        </authorList>
    </citation>
    <scope>NUCLEOTIDE SEQUENCE [LARGE SCALE GENOMIC DNA]</scope>
    <source>
        <strain evidence="3">128R</strain>
    </source>
</reference>
<dbReference type="PROSITE" id="PS00622">
    <property type="entry name" value="HTH_LUXR_1"/>
    <property type="match status" value="1"/>
</dbReference>
<feature type="domain" description="HTH luxR-type" evidence="2">
    <location>
        <begin position="126"/>
        <end position="191"/>
    </location>
</feature>
<dbReference type="OrthoDB" id="6495952at2"/>
<dbReference type="PROSITE" id="PS50043">
    <property type="entry name" value="HTH_LUXR_2"/>
    <property type="match status" value="1"/>
</dbReference>
<dbReference type="InterPro" id="IPR036388">
    <property type="entry name" value="WH-like_DNA-bd_sf"/>
</dbReference>
<protein>
    <submittedName>
        <fullName evidence="3">Regulatory LuxR family protein</fullName>
    </submittedName>
</protein>
<accession>A0A542BJ60</accession>
<dbReference type="GO" id="GO:0003677">
    <property type="term" value="F:DNA binding"/>
    <property type="evidence" value="ECO:0007669"/>
    <property type="project" value="UniProtKB-KW"/>
</dbReference>
<comment type="caution">
    <text evidence="3">The sequence shown here is derived from an EMBL/GenBank/DDBJ whole genome shotgun (WGS) entry which is preliminary data.</text>
</comment>
<proteinExistence type="predicted"/>